<keyword evidence="2" id="KW-0813">Transport</keyword>
<feature type="transmembrane region" description="Helical" evidence="8">
    <location>
        <begin position="326"/>
        <end position="344"/>
    </location>
</feature>
<feature type="transmembrane region" description="Helical" evidence="8">
    <location>
        <begin position="154"/>
        <end position="176"/>
    </location>
</feature>
<accession>A0A9P7VAR8</accession>
<dbReference type="AlphaFoldDB" id="A0A9P7VAR8"/>
<proteinExistence type="inferred from homology"/>
<keyword evidence="5 8" id="KW-0472">Membrane</keyword>
<comment type="subcellular location">
    <subcellularLocation>
        <location evidence="1">Membrane</location>
        <topology evidence="1">Multi-pass membrane protein</topology>
    </subcellularLocation>
</comment>
<dbReference type="OrthoDB" id="3639251at2759"/>
<keyword evidence="3 8" id="KW-0812">Transmembrane</keyword>
<name>A0A9P7VAR8_9ASCO</name>
<protein>
    <recommendedName>
        <fullName evidence="11">Pantothenate transporter</fullName>
    </recommendedName>
</protein>
<feature type="transmembrane region" description="Helical" evidence="8">
    <location>
        <begin position="384"/>
        <end position="408"/>
    </location>
</feature>
<dbReference type="SUPFAM" id="SSF103473">
    <property type="entry name" value="MFS general substrate transporter"/>
    <property type="match status" value="1"/>
</dbReference>
<feature type="transmembrane region" description="Helical" evidence="8">
    <location>
        <begin position="295"/>
        <end position="314"/>
    </location>
</feature>
<organism evidence="9 10">
    <name type="scientific">Scheffersomyces spartinae</name>
    <dbReference type="NCBI Taxonomy" id="45513"/>
    <lineage>
        <taxon>Eukaryota</taxon>
        <taxon>Fungi</taxon>
        <taxon>Dikarya</taxon>
        <taxon>Ascomycota</taxon>
        <taxon>Saccharomycotina</taxon>
        <taxon>Pichiomycetes</taxon>
        <taxon>Debaryomycetaceae</taxon>
        <taxon>Scheffersomyces</taxon>
    </lineage>
</organism>
<evidence type="ECO:0000313" key="10">
    <source>
        <dbReference type="Proteomes" id="UP000790833"/>
    </source>
</evidence>
<feature type="transmembrane region" description="Helical" evidence="8">
    <location>
        <begin position="414"/>
        <end position="435"/>
    </location>
</feature>
<feature type="region of interest" description="Disordered" evidence="7">
    <location>
        <begin position="443"/>
        <end position="478"/>
    </location>
</feature>
<sequence length="478" mass="54357">MIVRNLVWGVPPEDPKERALLMKIDWFVLSFACLLYWVNYLDRLNFTNAYVLGMQEAIGMKADDFNVANTCFTVGYIVFMIPHNLVIMKIRPSYWLSFCCFAWGLLTLGTYKVSHVYQVFVIRFFMGIFEGATFIAIHYILGSWYKDYELTKRSAVFTCSGLVGSIFSSTMQLAIYTNMDMTHGIEGWRWLFIIDFCITIPIALYGFFCFPDTPETCKALVFSVEDLELAKSRIKNKEEITRFDWSILKRVITNWKWFAFSFLWVLGGENESFCSNALLALWLKYFKYTVPQRNHYPMGVYAIGIVSTFGAALYVDATGARYHYRVGLFIGICMIVSAILLVSGPLNKHVFFAAQYLAGVSFAGQASFFAYANVLCKDDRELRGIVIASMNMFSNAVNAWWSLLFYAADDAPKWTKGAIAMFCTAPVSMIVIVFIRFMQKREESKGPTTVDPESEADSASDTKNPATIKVHPVESKSS</sequence>
<evidence type="ECO:0000256" key="5">
    <source>
        <dbReference type="ARBA" id="ARBA00023136"/>
    </source>
</evidence>
<keyword evidence="10" id="KW-1185">Reference proteome</keyword>
<evidence type="ECO:0000256" key="4">
    <source>
        <dbReference type="ARBA" id="ARBA00022989"/>
    </source>
</evidence>
<evidence type="ECO:0000256" key="2">
    <source>
        <dbReference type="ARBA" id="ARBA00022448"/>
    </source>
</evidence>
<evidence type="ECO:0000256" key="3">
    <source>
        <dbReference type="ARBA" id="ARBA00022692"/>
    </source>
</evidence>
<feature type="transmembrane region" description="Helical" evidence="8">
    <location>
        <begin position="188"/>
        <end position="210"/>
    </location>
</feature>
<comment type="caution">
    <text evidence="9">The sequence shown here is derived from an EMBL/GenBank/DDBJ whole genome shotgun (WGS) entry which is preliminary data.</text>
</comment>
<feature type="transmembrane region" description="Helical" evidence="8">
    <location>
        <begin position="20"/>
        <end position="38"/>
    </location>
</feature>
<evidence type="ECO:0000256" key="6">
    <source>
        <dbReference type="ARBA" id="ARBA00037968"/>
    </source>
</evidence>
<dbReference type="PANTHER" id="PTHR43791">
    <property type="entry name" value="PERMEASE-RELATED"/>
    <property type="match status" value="1"/>
</dbReference>
<dbReference type="PANTHER" id="PTHR43791:SF4">
    <property type="entry name" value="PANTOTHENATE TRANSPORTER FEN2"/>
    <property type="match status" value="1"/>
</dbReference>
<feature type="transmembrane region" description="Helical" evidence="8">
    <location>
        <begin position="350"/>
        <end position="372"/>
    </location>
</feature>
<keyword evidence="4 8" id="KW-1133">Transmembrane helix</keyword>
<feature type="transmembrane region" description="Helical" evidence="8">
    <location>
        <begin position="94"/>
        <end position="114"/>
    </location>
</feature>
<evidence type="ECO:0000256" key="7">
    <source>
        <dbReference type="SAM" id="MobiDB-lite"/>
    </source>
</evidence>
<gene>
    <name evidence="9" type="ORF">KQ657_004685</name>
</gene>
<dbReference type="GO" id="GO:0098717">
    <property type="term" value="P:pantothenate import across plasma membrane"/>
    <property type="evidence" value="ECO:0007669"/>
    <property type="project" value="TreeGrafter"/>
</dbReference>
<dbReference type="EMBL" id="JAHMUF010000007">
    <property type="protein sequence ID" value="KAG7194472.1"/>
    <property type="molecule type" value="Genomic_DNA"/>
</dbReference>
<dbReference type="GO" id="GO:0015233">
    <property type="term" value="F:pantothenate transmembrane transporter activity"/>
    <property type="evidence" value="ECO:0007669"/>
    <property type="project" value="TreeGrafter"/>
</dbReference>
<dbReference type="GO" id="GO:0005886">
    <property type="term" value="C:plasma membrane"/>
    <property type="evidence" value="ECO:0007669"/>
    <property type="project" value="TreeGrafter"/>
</dbReference>
<evidence type="ECO:0000256" key="1">
    <source>
        <dbReference type="ARBA" id="ARBA00004141"/>
    </source>
</evidence>
<dbReference type="RefSeq" id="XP_043050019.1">
    <property type="nucleotide sequence ID" value="XM_043195353.1"/>
</dbReference>
<dbReference type="GeneID" id="66118059"/>
<dbReference type="Gene3D" id="1.20.1250.20">
    <property type="entry name" value="MFS general substrate transporter like domains"/>
    <property type="match status" value="2"/>
</dbReference>
<dbReference type="InterPro" id="IPR036259">
    <property type="entry name" value="MFS_trans_sf"/>
</dbReference>
<feature type="transmembrane region" description="Helical" evidence="8">
    <location>
        <begin position="120"/>
        <end position="142"/>
    </location>
</feature>
<dbReference type="Pfam" id="PF07690">
    <property type="entry name" value="MFS_1"/>
    <property type="match status" value="1"/>
</dbReference>
<feature type="transmembrane region" description="Helical" evidence="8">
    <location>
        <begin position="67"/>
        <end position="87"/>
    </location>
</feature>
<reference evidence="9" key="1">
    <citation type="submission" date="2021-03" db="EMBL/GenBank/DDBJ databases">
        <authorList>
            <person name="Palmer J.M."/>
        </authorList>
    </citation>
    <scope>NUCLEOTIDE SEQUENCE</scope>
    <source>
        <strain evidence="9">ARV_011</strain>
    </source>
</reference>
<dbReference type="Proteomes" id="UP000790833">
    <property type="component" value="Unassembled WGS sequence"/>
</dbReference>
<dbReference type="FunFam" id="1.20.1250.20:FF:000065">
    <property type="entry name" value="Putative MFS pantothenate transporter"/>
    <property type="match status" value="1"/>
</dbReference>
<dbReference type="InterPro" id="IPR011701">
    <property type="entry name" value="MFS"/>
</dbReference>
<feature type="transmembrane region" description="Helical" evidence="8">
    <location>
        <begin position="257"/>
        <end position="283"/>
    </location>
</feature>
<evidence type="ECO:0000313" key="9">
    <source>
        <dbReference type="EMBL" id="KAG7194472.1"/>
    </source>
</evidence>
<evidence type="ECO:0008006" key="11">
    <source>
        <dbReference type="Google" id="ProtNLM"/>
    </source>
</evidence>
<comment type="similarity">
    <text evidence="6">Belongs to the major facilitator superfamily. Allantoate permease family.</text>
</comment>
<evidence type="ECO:0000256" key="8">
    <source>
        <dbReference type="SAM" id="Phobius"/>
    </source>
</evidence>